<dbReference type="InterPro" id="IPR036890">
    <property type="entry name" value="HATPase_C_sf"/>
</dbReference>
<feature type="domain" description="PAC" evidence="12">
    <location>
        <begin position="163"/>
        <end position="215"/>
    </location>
</feature>
<dbReference type="Pfam" id="PF00512">
    <property type="entry name" value="HisKA"/>
    <property type="match status" value="1"/>
</dbReference>
<dbReference type="InterPro" id="IPR000014">
    <property type="entry name" value="PAS"/>
</dbReference>
<dbReference type="SUPFAM" id="SSF47384">
    <property type="entry name" value="Homodimeric domain of signal transducing histidine kinase"/>
    <property type="match status" value="1"/>
</dbReference>
<dbReference type="EMBL" id="DS989849">
    <property type="protein sequence ID" value="EDX75560.1"/>
    <property type="molecule type" value="Genomic_DNA"/>
</dbReference>
<name>B4VRG3_9CYAN</name>
<dbReference type="InterPro" id="IPR029016">
    <property type="entry name" value="GAF-like_dom_sf"/>
</dbReference>
<evidence type="ECO:0000256" key="8">
    <source>
        <dbReference type="SAM" id="Coils"/>
    </source>
</evidence>
<dbReference type="InterPro" id="IPR036097">
    <property type="entry name" value="HisK_dim/P_sf"/>
</dbReference>
<keyword evidence="14" id="KW-1185">Reference proteome</keyword>
<dbReference type="InterPro" id="IPR001610">
    <property type="entry name" value="PAC"/>
</dbReference>
<evidence type="ECO:0000259" key="10">
    <source>
        <dbReference type="PROSITE" id="PS50109"/>
    </source>
</evidence>
<feature type="domain" description="PAS" evidence="11">
    <location>
        <begin position="506"/>
        <end position="576"/>
    </location>
</feature>
<dbReference type="Gene3D" id="3.30.450.40">
    <property type="match status" value="1"/>
</dbReference>
<dbReference type="InterPro" id="IPR003018">
    <property type="entry name" value="GAF"/>
</dbReference>
<dbReference type="InterPro" id="IPR000700">
    <property type="entry name" value="PAS-assoc_C"/>
</dbReference>
<evidence type="ECO:0000259" key="11">
    <source>
        <dbReference type="PROSITE" id="PS50112"/>
    </source>
</evidence>
<dbReference type="PROSITE" id="PS50109">
    <property type="entry name" value="HIS_KIN"/>
    <property type="match status" value="1"/>
</dbReference>
<reference evidence="13 14" key="1">
    <citation type="submission" date="2008-07" db="EMBL/GenBank/DDBJ databases">
        <authorList>
            <person name="Tandeau de Marsac N."/>
            <person name="Ferriera S."/>
            <person name="Johnson J."/>
            <person name="Kravitz S."/>
            <person name="Beeson K."/>
            <person name="Sutton G."/>
            <person name="Rogers Y.-H."/>
            <person name="Friedman R."/>
            <person name="Frazier M."/>
            <person name="Venter J.C."/>
        </authorList>
    </citation>
    <scope>NUCLEOTIDE SEQUENCE [LARGE SCALE GENOMIC DNA]</scope>
    <source>
        <strain evidence="13 14">PCC 7420</strain>
    </source>
</reference>
<dbReference type="InterPro" id="IPR013655">
    <property type="entry name" value="PAS_fold_3"/>
</dbReference>
<dbReference type="eggNOG" id="COG2202">
    <property type="taxonomic scope" value="Bacteria"/>
</dbReference>
<evidence type="ECO:0000256" key="6">
    <source>
        <dbReference type="ARBA" id="ARBA00022777"/>
    </source>
</evidence>
<dbReference type="PANTHER" id="PTHR43304:SF1">
    <property type="entry name" value="PAC DOMAIN-CONTAINING PROTEIN"/>
    <property type="match status" value="1"/>
</dbReference>
<dbReference type="InterPro" id="IPR003594">
    <property type="entry name" value="HATPase_dom"/>
</dbReference>
<organism evidence="13 14">
    <name type="scientific">Coleofasciculus chthonoplastes PCC 7420</name>
    <dbReference type="NCBI Taxonomy" id="118168"/>
    <lineage>
        <taxon>Bacteria</taxon>
        <taxon>Bacillati</taxon>
        <taxon>Cyanobacteriota</taxon>
        <taxon>Cyanophyceae</taxon>
        <taxon>Coleofasciculales</taxon>
        <taxon>Coleofasciculaceae</taxon>
        <taxon>Coleofasciculus</taxon>
    </lineage>
</organism>
<dbReference type="CDD" id="cd00075">
    <property type="entry name" value="HATPase"/>
    <property type="match status" value="1"/>
</dbReference>
<dbReference type="SMART" id="SM00091">
    <property type="entry name" value="PAS"/>
    <property type="match status" value="3"/>
</dbReference>
<dbReference type="PANTHER" id="PTHR43304">
    <property type="entry name" value="PHYTOCHROME-LIKE PROTEIN CPH1"/>
    <property type="match status" value="1"/>
</dbReference>
<dbReference type="SMART" id="SM00086">
    <property type="entry name" value="PAC"/>
    <property type="match status" value="3"/>
</dbReference>
<dbReference type="SMART" id="SM00387">
    <property type="entry name" value="HATPase_c"/>
    <property type="match status" value="1"/>
</dbReference>
<dbReference type="GO" id="GO:0006355">
    <property type="term" value="P:regulation of DNA-templated transcription"/>
    <property type="evidence" value="ECO:0007669"/>
    <property type="project" value="InterPro"/>
</dbReference>
<dbReference type="InterPro" id="IPR016132">
    <property type="entry name" value="Phyto_chromo_attachment"/>
</dbReference>
<dbReference type="OrthoDB" id="434992at2"/>
<dbReference type="Pfam" id="PF00989">
    <property type="entry name" value="PAS"/>
    <property type="match status" value="2"/>
</dbReference>
<dbReference type="InterPro" id="IPR013767">
    <property type="entry name" value="PAS_fold"/>
</dbReference>
<evidence type="ECO:0000256" key="5">
    <source>
        <dbReference type="ARBA" id="ARBA00022679"/>
    </source>
</evidence>
<proteinExistence type="inferred from homology"/>
<dbReference type="CDD" id="cd00082">
    <property type="entry name" value="HisKA"/>
    <property type="match status" value="1"/>
</dbReference>
<dbReference type="Gene3D" id="3.30.565.10">
    <property type="entry name" value="Histidine kinase-like ATPase, C-terminal domain"/>
    <property type="match status" value="1"/>
</dbReference>
<keyword evidence="5" id="KW-0808">Transferase</keyword>
<keyword evidence="4" id="KW-0597">Phosphoprotein</keyword>
<feature type="domain" description="Phytochrome chromophore attachment site" evidence="9">
    <location>
        <begin position="648"/>
        <end position="784"/>
    </location>
</feature>
<dbReference type="SUPFAM" id="SSF55874">
    <property type="entry name" value="ATPase domain of HSP90 chaperone/DNA topoisomerase II/histidine kinase"/>
    <property type="match status" value="1"/>
</dbReference>
<dbReference type="Gene3D" id="3.30.450.20">
    <property type="entry name" value="PAS domain"/>
    <property type="match status" value="4"/>
</dbReference>
<dbReference type="FunFam" id="3.30.565.10:FF:000006">
    <property type="entry name" value="Sensor histidine kinase WalK"/>
    <property type="match status" value="1"/>
</dbReference>
<dbReference type="PROSITE" id="PS50113">
    <property type="entry name" value="PAC"/>
    <property type="match status" value="3"/>
</dbReference>
<evidence type="ECO:0000259" key="12">
    <source>
        <dbReference type="PROSITE" id="PS50113"/>
    </source>
</evidence>
<feature type="domain" description="Histidine kinase" evidence="10">
    <location>
        <begin position="836"/>
        <end position="1071"/>
    </location>
</feature>
<comment type="similarity">
    <text evidence="2">In the N-terminal section; belongs to the phytochrome family.</text>
</comment>
<dbReference type="EC" id="2.7.13.3" evidence="3"/>
<dbReference type="CDD" id="cd00130">
    <property type="entry name" value="PAS"/>
    <property type="match status" value="3"/>
</dbReference>
<dbReference type="SMART" id="SM00065">
    <property type="entry name" value="GAF"/>
    <property type="match status" value="1"/>
</dbReference>
<keyword evidence="6" id="KW-0418">Kinase</keyword>
<dbReference type="InterPro" id="IPR003661">
    <property type="entry name" value="HisK_dim/P_dom"/>
</dbReference>
<dbReference type="GO" id="GO:0000155">
    <property type="term" value="F:phosphorelay sensor kinase activity"/>
    <property type="evidence" value="ECO:0007669"/>
    <property type="project" value="InterPro"/>
</dbReference>
<evidence type="ECO:0000256" key="3">
    <source>
        <dbReference type="ARBA" id="ARBA00012438"/>
    </source>
</evidence>
<feature type="domain" description="PAC" evidence="12">
    <location>
        <begin position="578"/>
        <end position="628"/>
    </location>
</feature>
<dbReference type="eggNOG" id="COG5000">
    <property type="taxonomic scope" value="Bacteria"/>
</dbReference>
<dbReference type="Gene3D" id="1.10.287.130">
    <property type="match status" value="1"/>
</dbReference>
<dbReference type="InterPro" id="IPR004358">
    <property type="entry name" value="Sig_transdc_His_kin-like_C"/>
</dbReference>
<dbReference type="NCBIfam" id="TIGR00229">
    <property type="entry name" value="sensory_box"/>
    <property type="match status" value="3"/>
</dbReference>
<feature type="domain" description="PAC" evidence="12">
    <location>
        <begin position="455"/>
        <end position="505"/>
    </location>
</feature>
<dbReference type="PROSITE" id="PS50112">
    <property type="entry name" value="PAS"/>
    <property type="match status" value="3"/>
</dbReference>
<evidence type="ECO:0000256" key="2">
    <source>
        <dbReference type="ARBA" id="ARBA00006402"/>
    </source>
</evidence>
<sequence length="1075" mass="121951">MGTILGTPPMYHKLKQLWLAITNNRGDNHPRSPNSPLQTPIPLLLYPETQSQADNSDEIQELKRINQQLRREIAEREQVEQVWRERETYYRNIVENANSLILRIDTQGTITFLNEFAQQFLGYPEAEILGHSAAETIIPETETSGRDLTTLIQDIIQHPDQYRYHENENIRRDGSRVWIGWTNKALIDGSGQVTGILCIGHDITERHLAQNALRLMNEQLEQRVAERTAALTVTNEQLRQEITERQRAQETEQQLIASLQAAKDQLQAILDAVPGCVSWMGTDLKYQGVNSYLGKTFGLSAAAFVGKELGFMNSTPGFKDFIAQFFASPLQEAKREIETLIGDNCRYYLLVAQKYQQGQAAVCVSVDITELKRTEEALRLSEEKFAKAFRCCPNSITISTLADGRYIEVNETFMRYSGYQRQEVIGRTAEELNIWVHPEDRDRMVHSLQHNGAITNQEYEFRTKSGEILIGLLSAEIINLRGERCLLALTHDITQRKLAEQRLKESEIQYRAIFEATTDGLIISDLDGQLVEANPAACQMHGYSYSEFIHLDPERFIHPDSHSIFYEYLTAVRQGVPFQREAVDLRSDGTPFPIEVRGTGFMYKGKPHLLAVVRDITEQKQAEARLREAAERDRLLGEIAARIRRSLDLNEIMNTTVAEVRQFLQADRVLISYMDGAMHGKVVAESVADNFSSCWDLAVENDEYLQELIALFEHTDVQVINDTALWETSPERAEYLDQFQVRAALAVAIVVDEQMYGLLVVHQCTSPRQWQALEVDLLRRLATQVAIAIKQGRLYQQLSELNTNLEYQVEERTAQLQQKMQELQELNQIKDVFLHAVSHDLRTPVMGMLMVLKNLLNSYFSTLDQESRTNDQGHKTIPVPRSIVERMIQSSDRQLNLINSLLEIHAAESYGIPCECEPLQLSQLIQEILTELQPLLAKNQVTLTNQVADDLPFVSADVKQLWRVFENIITNAMKHNPPGIHLTLSATVVEDAVEGEKVRCAIADNGVGMEQQQCDRLFDLYYRGASSRSLSGIGLGLYLCRQIIKAHGGEIGVISSPGEGTTFLFTLLTSSTSQR</sequence>
<evidence type="ECO:0000313" key="14">
    <source>
        <dbReference type="Proteomes" id="UP000003835"/>
    </source>
</evidence>
<dbReference type="InterPro" id="IPR035965">
    <property type="entry name" value="PAS-like_dom_sf"/>
</dbReference>
<dbReference type="STRING" id="118168.MC7420_1478"/>
<dbReference type="Pfam" id="PF01590">
    <property type="entry name" value="GAF"/>
    <property type="match status" value="1"/>
</dbReference>
<feature type="domain" description="PAS" evidence="11">
    <location>
        <begin position="86"/>
        <end position="159"/>
    </location>
</feature>
<dbReference type="eggNOG" id="COG2205">
    <property type="taxonomic scope" value="Bacteria"/>
</dbReference>
<evidence type="ECO:0000256" key="1">
    <source>
        <dbReference type="ARBA" id="ARBA00000085"/>
    </source>
</evidence>
<feature type="coiled-coil region" evidence="8">
    <location>
        <begin position="52"/>
        <end position="82"/>
    </location>
</feature>
<dbReference type="AlphaFoldDB" id="B4VRG3"/>
<feature type="domain" description="PAS" evidence="11">
    <location>
        <begin position="402"/>
        <end position="457"/>
    </location>
</feature>
<accession>B4VRG3</accession>
<dbReference type="Proteomes" id="UP000003835">
    <property type="component" value="Unassembled WGS sequence"/>
</dbReference>
<evidence type="ECO:0000256" key="7">
    <source>
        <dbReference type="ARBA" id="ARBA00023012"/>
    </source>
</evidence>
<dbReference type="InterPro" id="IPR005467">
    <property type="entry name" value="His_kinase_dom"/>
</dbReference>
<dbReference type="RefSeq" id="WP_006101267.1">
    <property type="nucleotide sequence ID" value="NZ_DS989849.1"/>
</dbReference>
<dbReference type="InterPro" id="IPR052162">
    <property type="entry name" value="Sensor_kinase/Photoreceptor"/>
</dbReference>
<evidence type="ECO:0000313" key="13">
    <source>
        <dbReference type="EMBL" id="EDX75560.1"/>
    </source>
</evidence>
<keyword evidence="7" id="KW-0902">Two-component regulatory system</keyword>
<protein>
    <recommendedName>
        <fullName evidence="3">histidine kinase</fullName>
        <ecNumber evidence="3">2.7.13.3</ecNumber>
    </recommendedName>
</protein>
<dbReference type="Pfam" id="PF08447">
    <property type="entry name" value="PAS_3"/>
    <property type="match status" value="1"/>
</dbReference>
<dbReference type="PRINTS" id="PR00344">
    <property type="entry name" value="BCTRLSENSOR"/>
</dbReference>
<evidence type="ECO:0000256" key="4">
    <source>
        <dbReference type="ARBA" id="ARBA00022553"/>
    </source>
</evidence>
<dbReference type="SMART" id="SM00388">
    <property type="entry name" value="HisKA"/>
    <property type="match status" value="1"/>
</dbReference>
<dbReference type="SUPFAM" id="SSF55781">
    <property type="entry name" value="GAF domain-like"/>
    <property type="match status" value="1"/>
</dbReference>
<evidence type="ECO:0000259" key="9">
    <source>
        <dbReference type="PROSITE" id="PS50046"/>
    </source>
</evidence>
<dbReference type="Pfam" id="PF02518">
    <property type="entry name" value="HATPase_c"/>
    <property type="match status" value="1"/>
</dbReference>
<comment type="catalytic activity">
    <reaction evidence="1">
        <text>ATP + protein L-histidine = ADP + protein N-phospho-L-histidine.</text>
        <dbReference type="EC" id="2.7.13.3"/>
    </reaction>
</comment>
<dbReference type="PROSITE" id="PS50046">
    <property type="entry name" value="PHYTOCHROME_2"/>
    <property type="match status" value="1"/>
</dbReference>
<dbReference type="HOGENOM" id="CLU_286935_0_0_3"/>
<gene>
    <name evidence="13" type="ORF">MC7420_1478</name>
</gene>
<keyword evidence="8" id="KW-0175">Coiled coil</keyword>
<dbReference type="SUPFAM" id="SSF55785">
    <property type="entry name" value="PYP-like sensor domain (PAS domain)"/>
    <property type="match status" value="4"/>
</dbReference>